<dbReference type="Gene3D" id="2.20.70.10">
    <property type="match status" value="2"/>
</dbReference>
<accession>A0AAD5Q9X0</accession>
<dbReference type="SMART" id="SM00456">
    <property type="entry name" value="WW"/>
    <property type="match status" value="2"/>
</dbReference>
<dbReference type="GO" id="GO:0005685">
    <property type="term" value="C:U1 snRNP"/>
    <property type="evidence" value="ECO:0007669"/>
    <property type="project" value="TreeGrafter"/>
</dbReference>
<evidence type="ECO:0000256" key="1">
    <source>
        <dbReference type="SAM" id="MobiDB-lite"/>
    </source>
</evidence>
<sequence length="425" mass="47796">MQPFQPGRPPAFRGPSYYGPPPPGAFGQVPGMGPPPAFRGMPPPRGAFLPPHLMAPARPFPVPTATTPVLPAGWTEHFTPQGVRYYYNASTGSSTYDLASIQAGSAGTTAPTVATPSAGPGASATGTWVEYTDDASGKPYYYNALTKVTTWEQPEEYRMQQARAQVEKMQSSTAAVTAVEVEEHKSKNQKKREADDRAAEMFKTMPKEDRVVTFKAFLEENEVSPQFKWQEAQRFITKEGLDSDPRWKFALTTAGEKKQAFAEYCTQAINKQNIARRRQAKRVREEFLDLMAAFVEEQMRRRRVSWDDVNQGPDFFGLRKDARWLAVEEVKDRKDLFDSFVQDVARKRSQEEAKYRDDVKSRFVIKLREVFADSKALSSSSPEEIIRQARLKLQAKQEAKQRGEAAADDSELEEGEELEDGEVSE</sequence>
<evidence type="ECO:0000313" key="4">
    <source>
        <dbReference type="Proteomes" id="UP001209570"/>
    </source>
</evidence>
<dbReference type="GO" id="GO:0003723">
    <property type="term" value="F:RNA binding"/>
    <property type="evidence" value="ECO:0007669"/>
    <property type="project" value="TreeGrafter"/>
</dbReference>
<dbReference type="AlphaFoldDB" id="A0AAD5Q9X0"/>
<dbReference type="Pfam" id="PF01846">
    <property type="entry name" value="FF"/>
    <property type="match status" value="1"/>
</dbReference>
<dbReference type="PROSITE" id="PS50020">
    <property type="entry name" value="WW_DOMAIN_2"/>
    <property type="match status" value="2"/>
</dbReference>
<dbReference type="InterPro" id="IPR036517">
    <property type="entry name" value="FF_domain_sf"/>
</dbReference>
<dbReference type="EMBL" id="JAKCXM010000186">
    <property type="protein sequence ID" value="KAJ0399342.1"/>
    <property type="molecule type" value="Genomic_DNA"/>
</dbReference>
<comment type="caution">
    <text evidence="3">The sequence shown here is derived from an EMBL/GenBank/DDBJ whole genome shotgun (WGS) entry which is preliminary data.</text>
</comment>
<dbReference type="PANTHER" id="PTHR11864:SF0">
    <property type="entry name" value="PRP40 PRE-MRNA PROCESSING FACTOR 40 HOMOLOG A (YEAST)"/>
    <property type="match status" value="1"/>
</dbReference>
<dbReference type="InterPro" id="IPR001202">
    <property type="entry name" value="WW_dom"/>
</dbReference>
<dbReference type="InterPro" id="IPR002713">
    <property type="entry name" value="FF_domain"/>
</dbReference>
<dbReference type="SUPFAM" id="SSF51045">
    <property type="entry name" value="WW domain"/>
    <property type="match status" value="2"/>
</dbReference>
<dbReference type="PROSITE" id="PS01159">
    <property type="entry name" value="WW_DOMAIN_1"/>
    <property type="match status" value="1"/>
</dbReference>
<proteinExistence type="predicted"/>
<dbReference type="GO" id="GO:0045292">
    <property type="term" value="P:mRNA cis splicing, via spliceosome"/>
    <property type="evidence" value="ECO:0007669"/>
    <property type="project" value="InterPro"/>
</dbReference>
<feature type="domain" description="WW" evidence="2">
    <location>
        <begin position="68"/>
        <end position="101"/>
    </location>
</feature>
<dbReference type="CDD" id="cd00201">
    <property type="entry name" value="WW"/>
    <property type="match status" value="2"/>
</dbReference>
<dbReference type="InterPro" id="IPR039726">
    <property type="entry name" value="Prp40-like"/>
</dbReference>
<feature type="region of interest" description="Disordered" evidence="1">
    <location>
        <begin position="397"/>
        <end position="425"/>
    </location>
</feature>
<feature type="region of interest" description="Disordered" evidence="1">
    <location>
        <begin position="1"/>
        <end position="40"/>
    </location>
</feature>
<gene>
    <name evidence="3" type="ORF">P43SY_001531</name>
</gene>
<evidence type="ECO:0000259" key="2">
    <source>
        <dbReference type="PROSITE" id="PS50020"/>
    </source>
</evidence>
<dbReference type="SUPFAM" id="SSF81698">
    <property type="entry name" value="FF domain"/>
    <property type="match status" value="2"/>
</dbReference>
<dbReference type="Pfam" id="PF00397">
    <property type="entry name" value="WW"/>
    <property type="match status" value="2"/>
</dbReference>
<dbReference type="GO" id="GO:0071004">
    <property type="term" value="C:U2-type prespliceosome"/>
    <property type="evidence" value="ECO:0007669"/>
    <property type="project" value="TreeGrafter"/>
</dbReference>
<keyword evidence="4" id="KW-1185">Reference proteome</keyword>
<protein>
    <recommendedName>
        <fullName evidence="2">WW domain-containing protein</fullName>
    </recommendedName>
</protein>
<evidence type="ECO:0000313" key="3">
    <source>
        <dbReference type="EMBL" id="KAJ0399342.1"/>
    </source>
</evidence>
<reference evidence="3" key="1">
    <citation type="submission" date="2021-12" db="EMBL/GenBank/DDBJ databases">
        <title>Prjna785345.</title>
        <authorList>
            <person name="Rujirawat T."/>
            <person name="Krajaejun T."/>
        </authorList>
    </citation>
    <scope>NUCLEOTIDE SEQUENCE</scope>
    <source>
        <strain evidence="3">Pi057C3</strain>
    </source>
</reference>
<organism evidence="3 4">
    <name type="scientific">Pythium insidiosum</name>
    <name type="common">Pythiosis disease agent</name>
    <dbReference type="NCBI Taxonomy" id="114742"/>
    <lineage>
        <taxon>Eukaryota</taxon>
        <taxon>Sar</taxon>
        <taxon>Stramenopiles</taxon>
        <taxon>Oomycota</taxon>
        <taxon>Peronosporomycetes</taxon>
        <taxon>Pythiales</taxon>
        <taxon>Pythiaceae</taxon>
        <taxon>Pythium</taxon>
    </lineage>
</organism>
<feature type="domain" description="WW" evidence="2">
    <location>
        <begin position="122"/>
        <end position="156"/>
    </location>
</feature>
<name>A0AAD5Q9X0_PYTIN</name>
<dbReference type="PANTHER" id="PTHR11864">
    <property type="entry name" value="PRE-MRNA-PROCESSING PROTEIN PRP40"/>
    <property type="match status" value="1"/>
</dbReference>
<dbReference type="Gene3D" id="1.10.10.440">
    <property type="entry name" value="FF domain"/>
    <property type="match status" value="2"/>
</dbReference>
<dbReference type="Proteomes" id="UP001209570">
    <property type="component" value="Unassembled WGS sequence"/>
</dbReference>
<dbReference type="InterPro" id="IPR036020">
    <property type="entry name" value="WW_dom_sf"/>
</dbReference>
<feature type="compositionally biased region" description="Acidic residues" evidence="1">
    <location>
        <begin position="406"/>
        <end position="425"/>
    </location>
</feature>